<dbReference type="PRINTS" id="PR00969">
    <property type="entry name" value="CHAPERONPILI"/>
</dbReference>
<protein>
    <submittedName>
        <fullName evidence="10">P pilus assembly chaperone PapD</fullName>
    </submittedName>
</protein>
<evidence type="ECO:0000259" key="9">
    <source>
        <dbReference type="Pfam" id="PF02753"/>
    </source>
</evidence>
<dbReference type="SUPFAM" id="SSF49584">
    <property type="entry name" value="Periplasmic chaperone C-domain"/>
    <property type="match status" value="1"/>
</dbReference>
<dbReference type="InterPro" id="IPR050643">
    <property type="entry name" value="Periplasmic_pilus_chap"/>
</dbReference>
<evidence type="ECO:0000256" key="3">
    <source>
        <dbReference type="ARBA" id="ARBA00022729"/>
    </source>
</evidence>
<feature type="domain" description="Pili assembly chaperone C-terminal" evidence="9">
    <location>
        <begin position="170"/>
        <end position="226"/>
    </location>
</feature>
<evidence type="ECO:0000313" key="10">
    <source>
        <dbReference type="EMBL" id="CAH6635611.1"/>
    </source>
</evidence>
<keyword evidence="4" id="KW-0574">Periplasm</keyword>
<evidence type="ECO:0000256" key="5">
    <source>
        <dbReference type="ARBA" id="ARBA00023186"/>
    </source>
</evidence>
<comment type="similarity">
    <text evidence="2 6">Belongs to the periplasmic pilus chaperone family.</text>
</comment>
<dbReference type="InterPro" id="IPR001829">
    <property type="entry name" value="Pili_assmbl_chaperone_bac"/>
</dbReference>
<gene>
    <name evidence="10" type="ORF">FBBNIHIM_02125</name>
</gene>
<feature type="signal peptide" evidence="7">
    <location>
        <begin position="1"/>
        <end position="26"/>
    </location>
</feature>
<dbReference type="Proteomes" id="UP001152651">
    <property type="component" value="Unassembled WGS sequence"/>
</dbReference>
<keyword evidence="5 6" id="KW-0143">Chaperone</keyword>
<dbReference type="InterPro" id="IPR036316">
    <property type="entry name" value="Pili_assmbl_chap_C_dom_sf"/>
</dbReference>
<dbReference type="Pfam" id="PF00345">
    <property type="entry name" value="PapD_N"/>
    <property type="match status" value="1"/>
</dbReference>
<comment type="subcellular location">
    <subcellularLocation>
        <location evidence="1 6">Periplasm</location>
    </subcellularLocation>
</comment>
<evidence type="ECO:0000256" key="7">
    <source>
        <dbReference type="SAM" id="SignalP"/>
    </source>
</evidence>
<evidence type="ECO:0000256" key="4">
    <source>
        <dbReference type="ARBA" id="ARBA00022764"/>
    </source>
</evidence>
<dbReference type="InterPro" id="IPR016147">
    <property type="entry name" value="Pili_assmbl_chaperone_N"/>
</dbReference>
<dbReference type="PROSITE" id="PS00635">
    <property type="entry name" value="PILI_CHAPERONE"/>
    <property type="match status" value="1"/>
</dbReference>
<dbReference type="InterPro" id="IPR018046">
    <property type="entry name" value="Pili_assmbl_chaperone_CS"/>
</dbReference>
<dbReference type="SUPFAM" id="SSF49354">
    <property type="entry name" value="PapD-like"/>
    <property type="match status" value="1"/>
</dbReference>
<comment type="caution">
    <text evidence="10">The sequence shown here is derived from an EMBL/GenBank/DDBJ whole genome shotgun (WGS) entry which is preliminary data.</text>
</comment>
<evidence type="ECO:0000313" key="11">
    <source>
        <dbReference type="Proteomes" id="UP001152651"/>
    </source>
</evidence>
<evidence type="ECO:0000256" key="6">
    <source>
        <dbReference type="RuleBase" id="RU003918"/>
    </source>
</evidence>
<evidence type="ECO:0000259" key="8">
    <source>
        <dbReference type="Pfam" id="PF00345"/>
    </source>
</evidence>
<proteinExistence type="inferred from homology"/>
<dbReference type="EMBL" id="CALSBS010000001">
    <property type="protein sequence ID" value="CAH6635611.1"/>
    <property type="molecule type" value="Genomic_DNA"/>
</dbReference>
<sequence>MNTRRAMSRATVSFIGVLTLSASAWAADSGGVGVGATRVIYNEGDAQVALSVRNTSKTVPYLIQAWVMMPDNKKTQDFITTPPLFVLNPTSENLLRIMYVGPVLPKDRESLFYASVRAVPSTTKKEEGSMLKIATQSVIKLFWRPKGLSISVNQAAEKLRCDWSGQSVTIHNPTPYYITLTGLTLGGKSVKNQMVSPLNSFRFDVPKGAANQKVSYRTINDYGAETPSMTCKS</sequence>
<name>A0ABM9F4D7_9ENTR</name>
<reference evidence="10" key="1">
    <citation type="submission" date="2022-05" db="EMBL/GenBank/DDBJ databases">
        <authorList>
            <person name="Blom J."/>
        </authorList>
    </citation>
    <scope>NUCLEOTIDE SEQUENCE</scope>
    <source>
        <strain evidence="10">Type strain: CPO20170097</strain>
    </source>
</reference>
<dbReference type="PANTHER" id="PTHR30251:SF0">
    <property type="entry name" value="FIMBRIAL CHAPERONE PROTEIN ELFD-RELATED"/>
    <property type="match status" value="1"/>
</dbReference>
<dbReference type="PANTHER" id="PTHR30251">
    <property type="entry name" value="PILUS ASSEMBLY CHAPERONE"/>
    <property type="match status" value="1"/>
</dbReference>
<evidence type="ECO:0000256" key="1">
    <source>
        <dbReference type="ARBA" id="ARBA00004418"/>
    </source>
</evidence>
<feature type="domain" description="Pili assembly chaperone N-terminal" evidence="8">
    <location>
        <begin position="31"/>
        <end position="148"/>
    </location>
</feature>
<keyword evidence="3 7" id="KW-0732">Signal</keyword>
<feature type="chain" id="PRO_5046136540" evidence="7">
    <location>
        <begin position="27"/>
        <end position="233"/>
    </location>
</feature>
<keyword evidence="11" id="KW-1185">Reference proteome</keyword>
<dbReference type="Pfam" id="PF02753">
    <property type="entry name" value="PapD_C"/>
    <property type="match status" value="1"/>
</dbReference>
<evidence type="ECO:0000256" key="2">
    <source>
        <dbReference type="ARBA" id="ARBA00007399"/>
    </source>
</evidence>
<dbReference type="InterPro" id="IPR008962">
    <property type="entry name" value="PapD-like_sf"/>
</dbReference>
<dbReference type="InterPro" id="IPR016148">
    <property type="entry name" value="Pili_assmbl_chaperone_C"/>
</dbReference>
<organism evidence="10 11">
    <name type="scientific">Pseudocitrobacter vendiensis</name>
    <dbReference type="NCBI Taxonomy" id="2488306"/>
    <lineage>
        <taxon>Bacteria</taxon>
        <taxon>Pseudomonadati</taxon>
        <taxon>Pseudomonadota</taxon>
        <taxon>Gammaproteobacteria</taxon>
        <taxon>Enterobacterales</taxon>
        <taxon>Enterobacteriaceae</taxon>
        <taxon>Pseudocitrobacter</taxon>
    </lineage>
</organism>
<dbReference type="InterPro" id="IPR013783">
    <property type="entry name" value="Ig-like_fold"/>
</dbReference>
<accession>A0ABM9F4D7</accession>
<dbReference type="Gene3D" id="2.60.40.10">
    <property type="entry name" value="Immunoglobulins"/>
    <property type="match status" value="2"/>
</dbReference>